<protein>
    <submittedName>
        <fullName evidence="5">Efflux RND transporter periplasmic adaptor subunit</fullName>
    </submittedName>
</protein>
<dbReference type="InterPro" id="IPR058792">
    <property type="entry name" value="Beta-barrel_RND_2"/>
</dbReference>
<evidence type="ECO:0000256" key="1">
    <source>
        <dbReference type="ARBA" id="ARBA00009477"/>
    </source>
</evidence>
<dbReference type="Pfam" id="PF25954">
    <property type="entry name" value="Beta-barrel_RND_2"/>
    <property type="match status" value="1"/>
</dbReference>
<proteinExistence type="inferred from homology"/>
<feature type="domain" description="CzcB-like barrel-sandwich hybrid" evidence="4">
    <location>
        <begin position="72"/>
        <end position="193"/>
    </location>
</feature>
<sequence>MTKRFAVSSFELPVVLLVMAASLAACSPAATESTETAPLRAVRVAAVESGPAQPPVVATGVVAAAAESRLAFKTAGVIREITVQAGDTVRAGERLARLETTEIDAAVAQARAAFDKAQRDLERGRGLFADDVLTQEQLDALETAAAVARAQLDAAEYNRRYAEIVAPADGRVLRRLAEPRELVAPGQPILEVSRGGDGWTLRLGVPDRDFVRLRDGDAATLRFDAHPGRAFAGRVSLLGGAADPRSGTFPVEIGFDAGDARFAAGMIGRAEIAVGNGQAQLSYVPLSALVEGSGEAMLLFVYDADTGAVAGRRVPVAFVSGTRAALAEPLPAGAQVVTDGAAYLRDGEAVRVVN</sequence>
<keyword evidence="6" id="KW-1185">Reference proteome</keyword>
<evidence type="ECO:0000313" key="6">
    <source>
        <dbReference type="Proteomes" id="UP001465331"/>
    </source>
</evidence>
<accession>A0ABV2A6F4</accession>
<reference evidence="5 6" key="1">
    <citation type="submission" date="2024-06" db="EMBL/GenBank/DDBJ databases">
        <authorList>
            <person name="Li Z."/>
            <person name="Jiang Y."/>
        </authorList>
    </citation>
    <scope>NUCLEOTIDE SEQUENCE [LARGE SCALE GENOMIC DNA]</scope>
    <source>
        <strain evidence="5 6">HSW-8</strain>
    </source>
</reference>
<dbReference type="SUPFAM" id="SSF111369">
    <property type="entry name" value="HlyD-like secretion proteins"/>
    <property type="match status" value="1"/>
</dbReference>
<dbReference type="Gene3D" id="2.40.50.100">
    <property type="match status" value="1"/>
</dbReference>
<dbReference type="PANTHER" id="PTHR30469">
    <property type="entry name" value="MULTIDRUG RESISTANCE PROTEIN MDTA"/>
    <property type="match status" value="1"/>
</dbReference>
<keyword evidence="2" id="KW-0732">Signal</keyword>
<feature type="chain" id="PRO_5046907835" evidence="2">
    <location>
        <begin position="21"/>
        <end position="354"/>
    </location>
</feature>
<gene>
    <name evidence="5" type="ORF">ABSH63_02275</name>
</gene>
<feature type="signal peptide" evidence="2">
    <location>
        <begin position="1"/>
        <end position="20"/>
    </location>
</feature>
<name>A0ABV2A6F4_9GAMM</name>
<comment type="similarity">
    <text evidence="1">Belongs to the membrane fusion protein (MFP) (TC 8.A.1) family.</text>
</comment>
<comment type="caution">
    <text evidence="5">The sequence shown here is derived from an EMBL/GenBank/DDBJ whole genome shotgun (WGS) entry which is preliminary data.</text>
</comment>
<dbReference type="Gene3D" id="2.40.30.170">
    <property type="match status" value="1"/>
</dbReference>
<evidence type="ECO:0000256" key="2">
    <source>
        <dbReference type="SAM" id="SignalP"/>
    </source>
</evidence>
<dbReference type="EMBL" id="JBEPIJ010000002">
    <property type="protein sequence ID" value="MES0872843.1"/>
    <property type="molecule type" value="Genomic_DNA"/>
</dbReference>
<dbReference type="InterPro" id="IPR058647">
    <property type="entry name" value="BSH_CzcB-like"/>
</dbReference>
<organism evidence="5 6">
    <name type="scientific">Sinimarinibacterium thermocellulolyticum</name>
    <dbReference type="NCBI Taxonomy" id="3170016"/>
    <lineage>
        <taxon>Bacteria</taxon>
        <taxon>Pseudomonadati</taxon>
        <taxon>Pseudomonadota</taxon>
        <taxon>Gammaproteobacteria</taxon>
        <taxon>Nevskiales</taxon>
        <taxon>Nevskiaceae</taxon>
        <taxon>Sinimarinibacterium</taxon>
    </lineage>
</organism>
<feature type="domain" description="CusB-like beta-barrel" evidence="3">
    <location>
        <begin position="203"/>
        <end position="272"/>
    </location>
</feature>
<dbReference type="PROSITE" id="PS51257">
    <property type="entry name" value="PROKAR_LIPOPROTEIN"/>
    <property type="match status" value="1"/>
</dbReference>
<dbReference type="Gene3D" id="1.10.287.470">
    <property type="entry name" value="Helix hairpin bin"/>
    <property type="match status" value="1"/>
</dbReference>
<evidence type="ECO:0000313" key="5">
    <source>
        <dbReference type="EMBL" id="MES0872843.1"/>
    </source>
</evidence>
<dbReference type="Pfam" id="PF25973">
    <property type="entry name" value="BSH_CzcB"/>
    <property type="match status" value="1"/>
</dbReference>
<dbReference type="InterPro" id="IPR006143">
    <property type="entry name" value="RND_pump_MFP"/>
</dbReference>
<evidence type="ECO:0000259" key="3">
    <source>
        <dbReference type="Pfam" id="PF25954"/>
    </source>
</evidence>
<dbReference type="NCBIfam" id="TIGR01730">
    <property type="entry name" value="RND_mfp"/>
    <property type="match status" value="1"/>
</dbReference>
<dbReference type="Proteomes" id="UP001465331">
    <property type="component" value="Unassembled WGS sequence"/>
</dbReference>
<dbReference type="PANTHER" id="PTHR30469:SF15">
    <property type="entry name" value="HLYD FAMILY OF SECRETION PROTEINS"/>
    <property type="match status" value="1"/>
</dbReference>
<dbReference type="Gene3D" id="2.40.420.20">
    <property type="match status" value="1"/>
</dbReference>
<evidence type="ECO:0000259" key="4">
    <source>
        <dbReference type="Pfam" id="PF25973"/>
    </source>
</evidence>